<feature type="domain" description="Dynamin-type G" evidence="6">
    <location>
        <begin position="44"/>
        <end position="354"/>
    </location>
</feature>
<dbReference type="SMART" id="SM00053">
    <property type="entry name" value="DYNc"/>
    <property type="match status" value="1"/>
</dbReference>
<dbReference type="Proteomes" id="UP000613580">
    <property type="component" value="Unassembled WGS sequence"/>
</dbReference>
<keyword evidence="2" id="KW-0342">GTP-binding</keyword>
<dbReference type="Pfam" id="PF00350">
    <property type="entry name" value="Dynamin_N"/>
    <property type="match status" value="1"/>
</dbReference>
<dbReference type="InterPro" id="IPR000375">
    <property type="entry name" value="Dynamin_stalk"/>
</dbReference>
<evidence type="ECO:0000259" key="5">
    <source>
        <dbReference type="PROSITE" id="PS51388"/>
    </source>
</evidence>
<name>A0A8H6WLZ8_MYCCL</name>
<dbReference type="OrthoDB" id="5061070at2759"/>
<dbReference type="PROSITE" id="PS51388">
    <property type="entry name" value="GED"/>
    <property type="match status" value="1"/>
</dbReference>
<dbReference type="GO" id="GO:0008017">
    <property type="term" value="F:microtubule binding"/>
    <property type="evidence" value="ECO:0007669"/>
    <property type="project" value="TreeGrafter"/>
</dbReference>
<dbReference type="GO" id="GO:0016020">
    <property type="term" value="C:membrane"/>
    <property type="evidence" value="ECO:0007669"/>
    <property type="project" value="TreeGrafter"/>
</dbReference>
<dbReference type="Pfam" id="PF01031">
    <property type="entry name" value="Dynamin_M"/>
    <property type="match status" value="1"/>
</dbReference>
<dbReference type="EMBL" id="JACAZE010000005">
    <property type="protein sequence ID" value="KAF7317274.1"/>
    <property type="molecule type" value="Genomic_DNA"/>
</dbReference>
<dbReference type="Pfam" id="PF02212">
    <property type="entry name" value="GED"/>
    <property type="match status" value="1"/>
</dbReference>
<dbReference type="InterPro" id="IPR001401">
    <property type="entry name" value="Dynamin_GTPase"/>
</dbReference>
<dbReference type="Gene3D" id="1.20.120.1240">
    <property type="entry name" value="Dynamin, middle domain"/>
    <property type="match status" value="1"/>
</dbReference>
<dbReference type="GO" id="GO:0005874">
    <property type="term" value="C:microtubule"/>
    <property type="evidence" value="ECO:0007669"/>
    <property type="project" value="TreeGrafter"/>
</dbReference>
<dbReference type="InterPro" id="IPR003130">
    <property type="entry name" value="GED"/>
</dbReference>
<evidence type="ECO:0000256" key="2">
    <source>
        <dbReference type="ARBA" id="ARBA00023134"/>
    </source>
</evidence>
<dbReference type="InterPro" id="IPR020850">
    <property type="entry name" value="GED_dom"/>
</dbReference>
<dbReference type="Gene3D" id="3.40.50.300">
    <property type="entry name" value="P-loop containing nucleotide triphosphate hydrolases"/>
    <property type="match status" value="1"/>
</dbReference>
<dbReference type="PANTHER" id="PTHR11566">
    <property type="entry name" value="DYNAMIN"/>
    <property type="match status" value="1"/>
</dbReference>
<accession>A0A8H6WLZ8</accession>
<dbReference type="SUPFAM" id="SSF52540">
    <property type="entry name" value="P-loop containing nucleoside triphosphate hydrolases"/>
    <property type="match status" value="1"/>
</dbReference>
<dbReference type="CDD" id="cd08771">
    <property type="entry name" value="DLP_1"/>
    <property type="match status" value="1"/>
</dbReference>
<evidence type="ECO:0000313" key="8">
    <source>
        <dbReference type="Proteomes" id="UP000613580"/>
    </source>
</evidence>
<sequence length="749" mass="82785">MDSDSDSSDSGHAGVGLSDPTIAKGRRAMLDLVNRLSSTGVQLDIDLPRIAVIGNQSAGKSSLIESISGVSLPRASGTCTRCPTECRLSRSSAPWRCTVELRFITDKNGTPLGQARTEPFGPPVSDKSDVEERIRRAQRAILNPSKLASTFLADDLDDGEHDANELAFSTNFISLAISGPDLADLSFVDLPGLIASSRGAGGSDREIKMVEGLVESYISKPSCVILLTVACETDFENQGAHHLTKKHDPEGKRTVGVLTKPDRIPTGEEDNWLPLIRNEVEPLENNWFCVKQPSSADLKEGITWAEARERENDFFSLTGPWATLDAMYHRYLRTPNLVDRLSAILSDLISKRLPEIHLELENALQQAKSGLSQLPPPPATDPVSQVAAMLSAFAQDIEKMVDGVPRVEGLIQRIRPAQQTFRKTIQSTVPNFCPLEGSTKADVAEDFLQSTKDDDEVAAGEMIYVDAVAEKADNLNSARARELPGHHPFFVQVTYIQEFTAKWDAPAHLLCRTVSRILGEQLRGLVSEHFSAFGQGLLAQRITMLLHQHLQQRTEAAHALVAKLIDLEMPAPLTLNDHYLSDYRTKYLARYRAAREKATNRKFATQLQNHRPYEDDGYSSPTTIDEILGKFASMGLSGLKAEDFAKLLPQDRMAPALEIMADVRAYFQVAYKRITDNVPLAIDYELVRGVGRDLLPLLYTNLGVGGKEGERICRELAQESPNVANRREELTKRIERLENAAKELVTIEM</sequence>
<dbReference type="InterPro" id="IPR027417">
    <property type="entry name" value="P-loop_NTPase"/>
</dbReference>
<feature type="region of interest" description="Disordered" evidence="4">
    <location>
        <begin position="1"/>
        <end position="20"/>
    </location>
</feature>
<dbReference type="PROSITE" id="PS51718">
    <property type="entry name" value="G_DYNAMIN_2"/>
    <property type="match status" value="1"/>
</dbReference>
<dbReference type="PRINTS" id="PR00195">
    <property type="entry name" value="DYNAMIN"/>
</dbReference>
<evidence type="ECO:0000256" key="3">
    <source>
        <dbReference type="SAM" id="Coils"/>
    </source>
</evidence>
<gene>
    <name evidence="7" type="ORF">HMN09_00462700</name>
</gene>
<dbReference type="SMART" id="SM00302">
    <property type="entry name" value="GED"/>
    <property type="match status" value="1"/>
</dbReference>
<reference evidence="7" key="1">
    <citation type="submission" date="2020-05" db="EMBL/GenBank/DDBJ databases">
        <title>Mycena genomes resolve the evolution of fungal bioluminescence.</title>
        <authorList>
            <person name="Tsai I.J."/>
        </authorList>
    </citation>
    <scope>NUCLEOTIDE SEQUENCE</scope>
    <source>
        <strain evidence="7">110903Hualien_Pintung</strain>
    </source>
</reference>
<protein>
    <recommendedName>
        <fullName evidence="9">P-loop containing nucleoside triphosphate hydrolase protein</fullName>
    </recommendedName>
</protein>
<keyword evidence="3" id="KW-0175">Coiled coil</keyword>
<evidence type="ECO:0000256" key="1">
    <source>
        <dbReference type="ARBA" id="ARBA00022741"/>
    </source>
</evidence>
<feature type="domain" description="GED" evidence="5">
    <location>
        <begin position="656"/>
        <end position="749"/>
    </location>
</feature>
<dbReference type="InterPro" id="IPR022812">
    <property type="entry name" value="Dynamin"/>
</dbReference>
<proteinExistence type="predicted"/>
<evidence type="ECO:0000259" key="6">
    <source>
        <dbReference type="PROSITE" id="PS51718"/>
    </source>
</evidence>
<feature type="coiled-coil region" evidence="3">
    <location>
        <begin position="720"/>
        <end position="747"/>
    </location>
</feature>
<evidence type="ECO:0008006" key="9">
    <source>
        <dbReference type="Google" id="ProtNLM"/>
    </source>
</evidence>
<keyword evidence="8" id="KW-1185">Reference proteome</keyword>
<dbReference type="PANTHER" id="PTHR11566:SF21">
    <property type="entry name" value="DYNAMIN RELATED PROTEIN 1, ISOFORM A"/>
    <property type="match status" value="1"/>
</dbReference>
<dbReference type="InterPro" id="IPR030381">
    <property type="entry name" value="G_DYNAMIN_dom"/>
</dbReference>
<keyword evidence="1" id="KW-0547">Nucleotide-binding</keyword>
<comment type="caution">
    <text evidence="7">The sequence shown here is derived from an EMBL/GenBank/DDBJ whole genome shotgun (WGS) entry which is preliminary data.</text>
</comment>
<dbReference type="GO" id="GO:0005737">
    <property type="term" value="C:cytoplasm"/>
    <property type="evidence" value="ECO:0007669"/>
    <property type="project" value="TreeGrafter"/>
</dbReference>
<dbReference type="GO" id="GO:0003924">
    <property type="term" value="F:GTPase activity"/>
    <property type="evidence" value="ECO:0007669"/>
    <property type="project" value="InterPro"/>
</dbReference>
<dbReference type="AlphaFoldDB" id="A0A8H6WLZ8"/>
<evidence type="ECO:0000256" key="4">
    <source>
        <dbReference type="SAM" id="MobiDB-lite"/>
    </source>
</evidence>
<dbReference type="InterPro" id="IPR045063">
    <property type="entry name" value="Dynamin_N"/>
</dbReference>
<evidence type="ECO:0000313" key="7">
    <source>
        <dbReference type="EMBL" id="KAF7317274.1"/>
    </source>
</evidence>
<organism evidence="7 8">
    <name type="scientific">Mycena chlorophos</name>
    <name type="common">Agaric fungus</name>
    <name type="synonym">Agaricus chlorophos</name>
    <dbReference type="NCBI Taxonomy" id="658473"/>
    <lineage>
        <taxon>Eukaryota</taxon>
        <taxon>Fungi</taxon>
        <taxon>Dikarya</taxon>
        <taxon>Basidiomycota</taxon>
        <taxon>Agaricomycotina</taxon>
        <taxon>Agaricomycetes</taxon>
        <taxon>Agaricomycetidae</taxon>
        <taxon>Agaricales</taxon>
        <taxon>Marasmiineae</taxon>
        <taxon>Mycenaceae</taxon>
        <taxon>Mycena</taxon>
    </lineage>
</organism>
<dbReference type="GO" id="GO:0005525">
    <property type="term" value="F:GTP binding"/>
    <property type="evidence" value="ECO:0007669"/>
    <property type="project" value="InterPro"/>
</dbReference>